<dbReference type="Proteomes" id="UP001060112">
    <property type="component" value="Chromosome"/>
</dbReference>
<feature type="transmembrane region" description="Helical" evidence="1">
    <location>
        <begin position="394"/>
        <end position="411"/>
    </location>
</feature>
<sequence length="910" mass="106830">MSNYLLKWNEYKEKRPFKAYFIMFTLLFFITIFLFYASFIFNEKSFIWKGSTKDGLVQHYNALMYFGRYLRSILYNLFVNHQFDIPLYDFSIGYGSDILTSLHYYVMGDPLNLLSVFVSSKYTEYLYAFLVVLRLYLSGLSFSYYCFQLKKDSKSTLVGALTYIFCGYVIFASVRHPYFINPMIYLPLLLLGTERILHNRSPKLFIIVLTISAISNFYFLYMLCLVVFIYAVIRFLFIYHFKVKLGIKYFFKFVTNGVIALCMSAFILLPVIYFFFQTARSEYKIAFDSFYSLSYYLSCFLNFNSYNFAEYWTIFGYNSLSLLCVFILFIRKGNYSLKIGFIISTLFICLPYAGYVFNGFSYVSNRWEFAYSFVIALITCSMFQRLFTMEKKECILTGLFVFIYIFIAGLFSETRNFNFIISAIILIMTYIILLIRNRLWFNQKIGLSLNRISLICIIALLISNVSVNAYYKYSPQHLNYIKEFVDAKKGFSNLTKTRAQVIKKLNDSTFYRYDETNFGKYYLTNTSLQQRQKSISFFYSLGSGYITDYFMEMQNINALSSIYTGVNYRAYLDALASVKYFAAEKNQEQYRPYGFDKKVYDSEKFSVFQSDLYLPLGYTYNQQISQKDFNNASAIEKQQMLMQGVYIDDDIQSFQLNNAQVSLANQQVPYQIVHSDGIRKTTQGFDVIKKNAKLTIRFNPVVESELYLLFHDLSFLPYKNEKEKYVNQAKISISSHNIKDTIILKNKYHTYYNGTENFLMNLGYSRENRNEITIEFKTIGSYICKDMSVETLPMKQFDYQVKELKENCLENVEMGVNTVSGTIHTEENKFLCFSIPYSDGWKAYVNGKEVELYRANIMYMGLPLEKGKHTIQLVYSTPYLKQGVIISGIGIISFLGIIYYERKKKIIRIC</sequence>
<feature type="transmembrane region" description="Helical" evidence="1">
    <location>
        <begin position="204"/>
        <end position="233"/>
    </location>
</feature>
<protein>
    <submittedName>
        <fullName evidence="2">YfhO family protein</fullName>
    </submittedName>
</protein>
<evidence type="ECO:0000313" key="2">
    <source>
        <dbReference type="EMBL" id="UTY38334.1"/>
    </source>
</evidence>
<evidence type="ECO:0000313" key="3">
    <source>
        <dbReference type="Proteomes" id="UP001060112"/>
    </source>
</evidence>
<name>A0ABY5HZ65_9FIRM</name>
<organism evidence="2 3">
    <name type="scientific">Allocoprobacillus halotolerans</name>
    <dbReference type="NCBI Taxonomy" id="2944914"/>
    <lineage>
        <taxon>Bacteria</taxon>
        <taxon>Bacillati</taxon>
        <taxon>Bacillota</taxon>
        <taxon>Erysipelotrichia</taxon>
        <taxon>Erysipelotrichales</taxon>
        <taxon>Erysipelotrichaceae</taxon>
        <taxon>Allocoprobacillus</taxon>
    </lineage>
</organism>
<feature type="transmembrane region" description="Helical" evidence="1">
    <location>
        <begin position="125"/>
        <end position="145"/>
    </location>
</feature>
<feature type="transmembrane region" description="Helical" evidence="1">
    <location>
        <begin position="369"/>
        <end position="387"/>
    </location>
</feature>
<keyword evidence="3" id="KW-1185">Reference proteome</keyword>
<feature type="transmembrane region" description="Helical" evidence="1">
    <location>
        <begin position="20"/>
        <end position="41"/>
    </location>
</feature>
<keyword evidence="1" id="KW-1133">Transmembrane helix</keyword>
<feature type="transmembrane region" description="Helical" evidence="1">
    <location>
        <begin position="253"/>
        <end position="276"/>
    </location>
</feature>
<feature type="transmembrane region" description="Helical" evidence="1">
    <location>
        <begin position="157"/>
        <end position="174"/>
    </location>
</feature>
<feature type="transmembrane region" description="Helical" evidence="1">
    <location>
        <begin position="417"/>
        <end position="435"/>
    </location>
</feature>
<dbReference type="InterPro" id="IPR018580">
    <property type="entry name" value="Uncharacterised_YfhO"/>
</dbReference>
<dbReference type="PANTHER" id="PTHR38454">
    <property type="entry name" value="INTEGRAL MEMBRANE PROTEIN-RELATED"/>
    <property type="match status" value="1"/>
</dbReference>
<dbReference type="EMBL" id="CP101620">
    <property type="protein sequence ID" value="UTY38334.1"/>
    <property type="molecule type" value="Genomic_DNA"/>
</dbReference>
<feature type="transmembrane region" description="Helical" evidence="1">
    <location>
        <begin position="311"/>
        <end position="330"/>
    </location>
</feature>
<feature type="transmembrane region" description="Helical" evidence="1">
    <location>
        <begin position="337"/>
        <end position="357"/>
    </location>
</feature>
<gene>
    <name evidence="2" type="ORF">NMU03_11695</name>
</gene>
<keyword evidence="1" id="KW-0812">Transmembrane</keyword>
<evidence type="ECO:0000256" key="1">
    <source>
        <dbReference type="SAM" id="Phobius"/>
    </source>
</evidence>
<dbReference type="RefSeq" id="WP_290138594.1">
    <property type="nucleotide sequence ID" value="NZ_CP101620.1"/>
</dbReference>
<feature type="transmembrane region" description="Helical" evidence="1">
    <location>
        <begin position="879"/>
        <end position="900"/>
    </location>
</feature>
<dbReference type="Pfam" id="PF09586">
    <property type="entry name" value="YfhO"/>
    <property type="match status" value="1"/>
</dbReference>
<reference evidence="2" key="1">
    <citation type="submission" date="2022-07" db="EMBL/GenBank/DDBJ databases">
        <title>Faecal culturing of patients with breast cancer.</title>
        <authorList>
            <person name="Teng N.M.Y."/>
            <person name="Kiu R."/>
            <person name="Evans R."/>
            <person name="Baker D.J."/>
            <person name="Zenner C."/>
            <person name="Robinson S.D."/>
            <person name="Hall L.J."/>
        </authorList>
    </citation>
    <scope>NUCLEOTIDE SEQUENCE</scope>
    <source>
        <strain evidence="2">LH1062</strain>
    </source>
</reference>
<keyword evidence="1" id="KW-0472">Membrane</keyword>
<proteinExistence type="predicted"/>
<dbReference type="PANTHER" id="PTHR38454:SF1">
    <property type="entry name" value="INTEGRAL MEMBRANE PROTEIN"/>
    <property type="match status" value="1"/>
</dbReference>
<accession>A0ABY5HZ65</accession>
<feature type="transmembrane region" description="Helical" evidence="1">
    <location>
        <begin position="447"/>
        <end position="471"/>
    </location>
</feature>